<dbReference type="InterPro" id="IPR010895">
    <property type="entry name" value="CHRD"/>
</dbReference>
<protein>
    <submittedName>
        <fullName evidence="3">CHRD domain-containing protein</fullName>
    </submittedName>
</protein>
<keyword evidence="4" id="KW-1185">Reference proteome</keyword>
<evidence type="ECO:0000313" key="3">
    <source>
        <dbReference type="EMBL" id="SDE92742.1"/>
    </source>
</evidence>
<feature type="chain" id="PRO_5009241203" evidence="1">
    <location>
        <begin position="23"/>
        <end position="142"/>
    </location>
</feature>
<dbReference type="SMART" id="SM00754">
    <property type="entry name" value="CHRD"/>
    <property type="match status" value="1"/>
</dbReference>
<reference evidence="4" key="1">
    <citation type="submission" date="2016-10" db="EMBL/GenBank/DDBJ databases">
        <authorList>
            <person name="Varghese N."/>
            <person name="Submissions S."/>
        </authorList>
    </citation>
    <scope>NUCLEOTIDE SEQUENCE [LARGE SCALE GENOMIC DNA]</scope>
    <source>
        <strain evidence="4">GAS232</strain>
    </source>
</reference>
<evidence type="ECO:0000313" key="4">
    <source>
        <dbReference type="Proteomes" id="UP000182427"/>
    </source>
</evidence>
<dbReference type="AlphaFoldDB" id="A0A1G7GX45"/>
<evidence type="ECO:0000256" key="1">
    <source>
        <dbReference type="SAM" id="SignalP"/>
    </source>
</evidence>
<name>A0A1G7GX45_9BACT</name>
<dbReference type="Proteomes" id="UP000182427">
    <property type="component" value="Chromosome I"/>
</dbReference>
<gene>
    <name evidence="3" type="ORF">SAMN05444167_0837</name>
</gene>
<sequence length="142" mass="14852">MKKLQVLAATFAIGFASLSLHAESIKLKATLTGGEEVPARQVSGTGTLTATLDTDTNTLKYHVEYQGLTGPVVAAHFHGPAAQGVNAKPQIPVKAPFDSPVDGTASITADQAKDLLDGKWYFNLHTSANPGGEIRGQVVKAQ</sequence>
<evidence type="ECO:0000259" key="2">
    <source>
        <dbReference type="PROSITE" id="PS50933"/>
    </source>
</evidence>
<dbReference type="RefSeq" id="WP_083344046.1">
    <property type="nucleotide sequence ID" value="NZ_LT629690.1"/>
</dbReference>
<accession>A0A1G7GX45</accession>
<keyword evidence="1" id="KW-0732">Signal</keyword>
<dbReference type="Pfam" id="PF07452">
    <property type="entry name" value="CHRD"/>
    <property type="match status" value="1"/>
</dbReference>
<dbReference type="PROSITE" id="PS50933">
    <property type="entry name" value="CHRD"/>
    <property type="match status" value="1"/>
</dbReference>
<dbReference type="OrthoDB" id="571052at2"/>
<organism evidence="3 4">
    <name type="scientific">Terriglobus roseus</name>
    <dbReference type="NCBI Taxonomy" id="392734"/>
    <lineage>
        <taxon>Bacteria</taxon>
        <taxon>Pseudomonadati</taxon>
        <taxon>Acidobacteriota</taxon>
        <taxon>Terriglobia</taxon>
        <taxon>Terriglobales</taxon>
        <taxon>Acidobacteriaceae</taxon>
        <taxon>Terriglobus</taxon>
    </lineage>
</organism>
<feature type="domain" description="CHRD" evidence="2">
    <location>
        <begin position="23"/>
        <end position="142"/>
    </location>
</feature>
<dbReference type="EMBL" id="LT629690">
    <property type="protein sequence ID" value="SDE92742.1"/>
    <property type="molecule type" value="Genomic_DNA"/>
</dbReference>
<proteinExistence type="predicted"/>
<feature type="signal peptide" evidence="1">
    <location>
        <begin position="1"/>
        <end position="22"/>
    </location>
</feature>